<accession>A0A1I4CC82</accession>
<dbReference type="STRING" id="52441.SAMN05216302_101519"/>
<name>A0A1I4CC82_9PROT</name>
<protein>
    <submittedName>
        <fullName evidence="1">Uncharacterized protein</fullName>
    </submittedName>
</protein>
<proteinExistence type="predicted"/>
<reference evidence="2" key="1">
    <citation type="submission" date="2016-10" db="EMBL/GenBank/DDBJ databases">
        <authorList>
            <person name="Varghese N."/>
            <person name="Submissions S."/>
        </authorList>
    </citation>
    <scope>NUCLEOTIDE SEQUENCE [LARGE SCALE GENOMIC DNA]</scope>
    <source>
        <strain evidence="2">Nm69</strain>
    </source>
</reference>
<evidence type="ECO:0000313" key="2">
    <source>
        <dbReference type="Proteomes" id="UP000199533"/>
    </source>
</evidence>
<dbReference type="Proteomes" id="UP000199533">
    <property type="component" value="Unassembled WGS sequence"/>
</dbReference>
<gene>
    <name evidence="1" type="ORF">SAMN05216302_101519</name>
</gene>
<evidence type="ECO:0000313" key="1">
    <source>
        <dbReference type="EMBL" id="SFK77927.1"/>
    </source>
</evidence>
<dbReference type="AlphaFoldDB" id="A0A1I4CC82"/>
<sequence>MSDVYSKTQTQNYNRLMITDDTSLLHASQYAIFSILYQITKRLHFKTISHLKDCIQSVSFLGVQNTQLQQGIL</sequence>
<dbReference type="EMBL" id="FOSP01000015">
    <property type="protein sequence ID" value="SFK77927.1"/>
    <property type="molecule type" value="Genomic_DNA"/>
</dbReference>
<keyword evidence="2" id="KW-1185">Reference proteome</keyword>
<organism evidence="1 2">
    <name type="scientific">Nitrosomonas aestuarii</name>
    <dbReference type="NCBI Taxonomy" id="52441"/>
    <lineage>
        <taxon>Bacteria</taxon>
        <taxon>Pseudomonadati</taxon>
        <taxon>Pseudomonadota</taxon>
        <taxon>Betaproteobacteria</taxon>
        <taxon>Nitrosomonadales</taxon>
        <taxon>Nitrosomonadaceae</taxon>
        <taxon>Nitrosomonas</taxon>
    </lineage>
</organism>